<dbReference type="InParanoid" id="A0A7R8UR59"/>
<keyword evidence="2" id="KW-1185">Reference proteome</keyword>
<organism evidence="1 2">
    <name type="scientific">Hermetia illucens</name>
    <name type="common">Black soldier fly</name>
    <dbReference type="NCBI Taxonomy" id="343691"/>
    <lineage>
        <taxon>Eukaryota</taxon>
        <taxon>Metazoa</taxon>
        <taxon>Ecdysozoa</taxon>
        <taxon>Arthropoda</taxon>
        <taxon>Hexapoda</taxon>
        <taxon>Insecta</taxon>
        <taxon>Pterygota</taxon>
        <taxon>Neoptera</taxon>
        <taxon>Endopterygota</taxon>
        <taxon>Diptera</taxon>
        <taxon>Brachycera</taxon>
        <taxon>Stratiomyomorpha</taxon>
        <taxon>Stratiomyidae</taxon>
        <taxon>Hermetiinae</taxon>
        <taxon>Hermetia</taxon>
    </lineage>
</organism>
<evidence type="ECO:0000313" key="2">
    <source>
        <dbReference type="Proteomes" id="UP000594454"/>
    </source>
</evidence>
<reference evidence="1 2" key="1">
    <citation type="submission" date="2020-11" db="EMBL/GenBank/DDBJ databases">
        <authorList>
            <person name="Wallbank WR R."/>
            <person name="Pardo Diaz C."/>
            <person name="Kozak K."/>
            <person name="Martin S."/>
            <person name="Jiggins C."/>
            <person name="Moest M."/>
            <person name="Warren A I."/>
            <person name="Generalovic N T."/>
            <person name="Byers J.R.P. K."/>
            <person name="Montejo-Kovacevich G."/>
            <person name="Yen C E."/>
        </authorList>
    </citation>
    <scope>NUCLEOTIDE SEQUENCE [LARGE SCALE GENOMIC DNA]</scope>
</reference>
<dbReference type="AlphaFoldDB" id="A0A7R8UR59"/>
<gene>
    <name evidence="1" type="ORF">HERILL_LOCUS8333</name>
</gene>
<name>A0A7R8UR59_HERIL</name>
<protein>
    <submittedName>
        <fullName evidence="1">Uncharacterized protein</fullName>
    </submittedName>
</protein>
<dbReference type="Proteomes" id="UP000594454">
    <property type="component" value="Chromosome 3"/>
</dbReference>
<evidence type="ECO:0000313" key="1">
    <source>
        <dbReference type="EMBL" id="CAD7085494.1"/>
    </source>
</evidence>
<proteinExistence type="predicted"/>
<accession>A0A7R8UR59</accession>
<dbReference type="EMBL" id="LR899011">
    <property type="protein sequence ID" value="CAD7085494.1"/>
    <property type="molecule type" value="Genomic_DNA"/>
</dbReference>
<sequence>MCYQQYTTNKLVALFQTKGVKNLILLTVDKVCLTYCDYIISNSICSIPAITEIAKFKKLFMHFHSIKCWAVIRKGCYCNLEGSPATGESEECVDNKEQQTCDISLSTGASCV</sequence>